<keyword evidence="3" id="KW-1185">Reference proteome</keyword>
<reference evidence="2" key="1">
    <citation type="submission" date="2021-06" db="EMBL/GenBank/DDBJ databases">
        <authorList>
            <person name="Kallberg Y."/>
            <person name="Tangrot J."/>
            <person name="Rosling A."/>
        </authorList>
    </citation>
    <scope>NUCLEOTIDE SEQUENCE</scope>
    <source>
        <strain evidence="2">MT106</strain>
    </source>
</reference>
<sequence>MYITSDSDTTSDSNTSSDSDTSSISSGLEVIHVIETTVAKKRSTERKQHVFIQHFREYPFYGIDGFFVFLPRDDIPRSRSSVYGDRWYMFLFVPRRAKAQ</sequence>
<evidence type="ECO:0000313" key="2">
    <source>
        <dbReference type="EMBL" id="CAG8590680.1"/>
    </source>
</evidence>
<protein>
    <submittedName>
        <fullName evidence="2">12730_t:CDS:1</fullName>
    </submittedName>
</protein>
<comment type="caution">
    <text evidence="2">The sequence shown here is derived from an EMBL/GenBank/DDBJ whole genome shotgun (WGS) entry which is preliminary data.</text>
</comment>
<evidence type="ECO:0000256" key="1">
    <source>
        <dbReference type="SAM" id="MobiDB-lite"/>
    </source>
</evidence>
<dbReference type="AlphaFoldDB" id="A0A9N9C891"/>
<proteinExistence type="predicted"/>
<accession>A0A9N9C891</accession>
<evidence type="ECO:0000313" key="3">
    <source>
        <dbReference type="Proteomes" id="UP000789831"/>
    </source>
</evidence>
<gene>
    <name evidence="2" type="ORF">AGERDE_LOCUS8591</name>
</gene>
<feature type="region of interest" description="Disordered" evidence="1">
    <location>
        <begin position="1"/>
        <end position="25"/>
    </location>
</feature>
<dbReference type="EMBL" id="CAJVPL010001866">
    <property type="protein sequence ID" value="CAG8590680.1"/>
    <property type="molecule type" value="Genomic_DNA"/>
</dbReference>
<dbReference type="OrthoDB" id="10522884at2759"/>
<organism evidence="2 3">
    <name type="scientific">Ambispora gerdemannii</name>
    <dbReference type="NCBI Taxonomy" id="144530"/>
    <lineage>
        <taxon>Eukaryota</taxon>
        <taxon>Fungi</taxon>
        <taxon>Fungi incertae sedis</taxon>
        <taxon>Mucoromycota</taxon>
        <taxon>Glomeromycotina</taxon>
        <taxon>Glomeromycetes</taxon>
        <taxon>Archaeosporales</taxon>
        <taxon>Ambisporaceae</taxon>
        <taxon>Ambispora</taxon>
    </lineage>
</organism>
<dbReference type="Proteomes" id="UP000789831">
    <property type="component" value="Unassembled WGS sequence"/>
</dbReference>
<name>A0A9N9C891_9GLOM</name>